<reference evidence="4" key="1">
    <citation type="journal article" date="2021" name="BMC Genomics">
        <title>Chromosome-level genome assembly and manually-curated proteome of model necrotroph Parastagonospora nodorum Sn15 reveals a genome-wide trove of candidate effector homologs, and redundancy of virulence-related functions within an accessory chromosome.</title>
        <authorList>
            <person name="Bertazzoni S."/>
            <person name="Jones D.A.B."/>
            <person name="Phan H.T."/>
            <person name="Tan K.-C."/>
            <person name="Hane J.K."/>
        </authorList>
    </citation>
    <scope>NUCLEOTIDE SEQUENCE [LARGE SCALE GENOMIC DNA]</scope>
    <source>
        <strain evidence="4">SN15 / ATCC MYA-4574 / FGSC 10173)</strain>
    </source>
</reference>
<dbReference type="VEuPathDB" id="FungiDB:JI435_054820"/>
<dbReference type="OrthoDB" id="5342093at2759"/>
<sequence>MPIEKTGSNIQAEKEAAMVEAWRSTPLGYPRLSERMGLKPETLIFRKFVALNARILLYMQAELVDLERALQKQEERDLNDKDGKRSRYASDFSYLLLSHKYGDTTQLQLVKNIQVKLEVYNKALIQQYKVNQIPGPDRFDLDDMQALLISDAMDRGVLTGNDATIWGHPDTPNIHAPDLIGLCQREDVDTFSRIVSRNAIFLFNYGLGRIKKADHHLGNVYYGSSVLNITKWITSILASMLPVASILVLSKLQARNTKLGVLVAFNFVFTVCLTVCTKAKRAEVFAITAAFAAVQVVFIGTDNSTSPAPCPTRLPL</sequence>
<dbReference type="Pfam" id="PF20237">
    <property type="entry name" value="DUF6594"/>
    <property type="match status" value="1"/>
</dbReference>
<feature type="transmembrane region" description="Helical" evidence="1">
    <location>
        <begin position="284"/>
        <end position="301"/>
    </location>
</feature>
<dbReference type="PANTHER" id="PTHR34502:SF5">
    <property type="entry name" value="DUF6594 DOMAIN-CONTAINING PROTEIN"/>
    <property type="match status" value="1"/>
</dbReference>
<dbReference type="PANTHER" id="PTHR34502">
    <property type="entry name" value="DUF6594 DOMAIN-CONTAINING PROTEIN-RELATED"/>
    <property type="match status" value="1"/>
</dbReference>
<protein>
    <recommendedName>
        <fullName evidence="2">DUF6594 domain-containing protein</fullName>
    </recommendedName>
</protein>
<dbReference type="Proteomes" id="UP000663193">
    <property type="component" value="Chromosome 6"/>
</dbReference>
<proteinExistence type="predicted"/>
<keyword evidence="1" id="KW-1133">Transmembrane helix</keyword>
<evidence type="ECO:0000313" key="3">
    <source>
        <dbReference type="EMBL" id="QRC95830.1"/>
    </source>
</evidence>
<gene>
    <name evidence="3" type="ORF">JI435_054820</name>
</gene>
<evidence type="ECO:0000259" key="2">
    <source>
        <dbReference type="Pfam" id="PF20237"/>
    </source>
</evidence>
<dbReference type="InterPro" id="IPR046529">
    <property type="entry name" value="DUF6594"/>
</dbReference>
<keyword evidence="4" id="KW-1185">Reference proteome</keyword>
<evidence type="ECO:0000313" key="4">
    <source>
        <dbReference type="Proteomes" id="UP000663193"/>
    </source>
</evidence>
<keyword evidence="1" id="KW-0472">Membrane</keyword>
<keyword evidence="1" id="KW-0812">Transmembrane</keyword>
<dbReference type="EMBL" id="CP069028">
    <property type="protein sequence ID" value="QRC95830.1"/>
    <property type="molecule type" value="Genomic_DNA"/>
</dbReference>
<name>A0A7U2EZC1_PHANO</name>
<feature type="transmembrane region" description="Helical" evidence="1">
    <location>
        <begin position="232"/>
        <end position="253"/>
    </location>
</feature>
<feature type="transmembrane region" description="Helical" evidence="1">
    <location>
        <begin position="259"/>
        <end position="277"/>
    </location>
</feature>
<accession>A0A7U2EZC1</accession>
<organism evidence="3 4">
    <name type="scientific">Phaeosphaeria nodorum (strain SN15 / ATCC MYA-4574 / FGSC 10173)</name>
    <name type="common">Glume blotch fungus</name>
    <name type="synonym">Parastagonospora nodorum</name>
    <dbReference type="NCBI Taxonomy" id="321614"/>
    <lineage>
        <taxon>Eukaryota</taxon>
        <taxon>Fungi</taxon>
        <taxon>Dikarya</taxon>
        <taxon>Ascomycota</taxon>
        <taxon>Pezizomycotina</taxon>
        <taxon>Dothideomycetes</taxon>
        <taxon>Pleosporomycetidae</taxon>
        <taxon>Pleosporales</taxon>
        <taxon>Pleosporineae</taxon>
        <taxon>Phaeosphaeriaceae</taxon>
        <taxon>Parastagonospora</taxon>
    </lineage>
</organism>
<feature type="domain" description="DUF6594" evidence="2">
    <location>
        <begin position="29"/>
        <end position="296"/>
    </location>
</feature>
<evidence type="ECO:0000256" key="1">
    <source>
        <dbReference type="SAM" id="Phobius"/>
    </source>
</evidence>
<dbReference type="AlphaFoldDB" id="A0A7U2EZC1"/>